<dbReference type="EMBL" id="JARUHG010000005">
    <property type="protein sequence ID" value="MDR0184173.1"/>
    <property type="molecule type" value="Genomic_DNA"/>
</dbReference>
<name>A0ABU1CGU5_9GAMM</name>
<feature type="domain" description="MobA-like NTP transferase" evidence="2">
    <location>
        <begin position="5"/>
        <end position="162"/>
    </location>
</feature>
<evidence type="ECO:0000259" key="2">
    <source>
        <dbReference type="Pfam" id="PF12804"/>
    </source>
</evidence>
<dbReference type="CDD" id="cd04182">
    <property type="entry name" value="GT_2_like_f"/>
    <property type="match status" value="1"/>
</dbReference>
<dbReference type="InterPro" id="IPR025877">
    <property type="entry name" value="MobA-like_NTP_Trfase"/>
</dbReference>
<evidence type="ECO:0000313" key="3">
    <source>
        <dbReference type="EMBL" id="MDR0184173.1"/>
    </source>
</evidence>
<evidence type="ECO:0000313" key="4">
    <source>
        <dbReference type="Proteomes" id="UP001233535"/>
    </source>
</evidence>
<keyword evidence="4" id="KW-1185">Reference proteome</keyword>
<dbReference type="Gene3D" id="3.90.550.10">
    <property type="entry name" value="Spore Coat Polysaccharide Biosynthesis Protein SpsA, Chain A"/>
    <property type="match status" value="1"/>
</dbReference>
<keyword evidence="1" id="KW-0460">Magnesium</keyword>
<organism evidence="3 4">
    <name type="scientific">Lysobacter arvi</name>
    <dbReference type="NCBI Taxonomy" id="3038776"/>
    <lineage>
        <taxon>Bacteria</taxon>
        <taxon>Pseudomonadati</taxon>
        <taxon>Pseudomonadota</taxon>
        <taxon>Gammaproteobacteria</taxon>
        <taxon>Lysobacterales</taxon>
        <taxon>Lysobacteraceae</taxon>
        <taxon>Lysobacter</taxon>
    </lineage>
</organism>
<comment type="caution">
    <text evidence="3">The sequence shown here is derived from an EMBL/GenBank/DDBJ whole genome shotgun (WGS) entry which is preliminary data.</text>
</comment>
<gene>
    <name evidence="3" type="ORF">P8609_14510</name>
</gene>
<dbReference type="PANTHER" id="PTHR43777">
    <property type="entry name" value="MOLYBDENUM COFACTOR CYTIDYLYLTRANSFERASE"/>
    <property type="match status" value="1"/>
</dbReference>
<protein>
    <submittedName>
        <fullName evidence="3">Nucleotidyltransferase family protein</fullName>
    </submittedName>
</protein>
<dbReference type="RefSeq" id="WP_309263305.1">
    <property type="nucleotide sequence ID" value="NZ_JARUHG010000005.1"/>
</dbReference>
<dbReference type="SUPFAM" id="SSF53448">
    <property type="entry name" value="Nucleotide-diphospho-sugar transferases"/>
    <property type="match status" value="1"/>
</dbReference>
<dbReference type="InterPro" id="IPR029044">
    <property type="entry name" value="Nucleotide-diphossugar_trans"/>
</dbReference>
<dbReference type="Pfam" id="PF12804">
    <property type="entry name" value="NTP_transf_3"/>
    <property type="match status" value="1"/>
</dbReference>
<accession>A0ABU1CGU5</accession>
<evidence type="ECO:0000256" key="1">
    <source>
        <dbReference type="ARBA" id="ARBA00022842"/>
    </source>
</evidence>
<dbReference type="PANTHER" id="PTHR43777:SF1">
    <property type="entry name" value="MOLYBDENUM COFACTOR CYTIDYLYLTRANSFERASE"/>
    <property type="match status" value="1"/>
</dbReference>
<sequence>MTHAAVVLAAGGSTRLGRPKQLLTRDGESLVHRAVRLAAATHPARLLVITGAHAQDIAKALQVIAVDHRLELVSNPDWPQGLSTSLAATANALHGSDAPALILACDQPALQAHHLRALLDGAARTASGCAATRHGLHRLGVPAVVGARVLQGARQLRGDTGFGGRLSAMSDVWTLDAPELALDLDTPADVSAAMARGWLDESIER</sequence>
<dbReference type="Proteomes" id="UP001233535">
    <property type="component" value="Unassembled WGS sequence"/>
</dbReference>
<proteinExistence type="predicted"/>
<reference evidence="3 4" key="1">
    <citation type="submission" date="2023-04" db="EMBL/GenBank/DDBJ databases">
        <title>Lysobacter sp. strain UC isolated from soil sample.</title>
        <authorList>
            <person name="Choksket S."/>
            <person name="Harshvardhan F."/>
            <person name="Rana R."/>
            <person name="Patil P.B."/>
            <person name="Korpole S."/>
        </authorList>
    </citation>
    <scope>NUCLEOTIDE SEQUENCE [LARGE SCALE GENOMIC DNA]</scope>
    <source>
        <strain evidence="3 4">UC</strain>
    </source>
</reference>